<comment type="caution">
    <text evidence="1">The sequence shown here is derived from an EMBL/GenBank/DDBJ whole genome shotgun (WGS) entry which is preliminary data.</text>
</comment>
<evidence type="ECO:0000313" key="2">
    <source>
        <dbReference type="Proteomes" id="UP001364695"/>
    </source>
</evidence>
<dbReference type="Proteomes" id="UP001364695">
    <property type="component" value="Unassembled WGS sequence"/>
</dbReference>
<name>A0ACC6P2R6_9BURK</name>
<reference evidence="1" key="1">
    <citation type="submission" date="2023-10" db="EMBL/GenBank/DDBJ databases">
        <title>Amphibacter perezi, gen. nov., sp. nov. a novel taxa of the family Comamonadaceae, class Betaproteobacteria isolated from the skin microbiota of Pelophylax perezi from different populations.</title>
        <authorList>
            <person name="Costa S."/>
            <person name="Proenca D.N."/>
            <person name="Lopes I."/>
            <person name="Morais P.V."/>
        </authorList>
    </citation>
    <scope>NUCLEOTIDE SEQUENCE</scope>
    <source>
        <strain evidence="1">SL12-8</strain>
    </source>
</reference>
<protein>
    <submittedName>
        <fullName evidence="1">Adenosylcobinamide-phosphate synthase CbiB</fullName>
    </submittedName>
</protein>
<evidence type="ECO:0000313" key="1">
    <source>
        <dbReference type="EMBL" id="MEJ7138432.1"/>
    </source>
</evidence>
<dbReference type="EMBL" id="JAWDIE010000010">
    <property type="protein sequence ID" value="MEJ7138432.1"/>
    <property type="molecule type" value="Genomic_DNA"/>
</dbReference>
<keyword evidence="2" id="KW-1185">Reference proteome</keyword>
<sequence>MLLLSWLLGEQGLTHLRLGLGFLDGLLLGVVAALALLLAWALDALGEPPNRWHPVAWFGHAAAGVGRRLHGDRATVRSPIRQRLLGALAWWALVLPPTLLAAALQIGLMQALLGAARNGVSPAAALAWMAGTALVLALLIKPTLAWRSLRDHVQQVETALAPSQDDSLSQGRQALAHIVSRDVTQLDAPQVRASALQSLSENLNDAWVAPLLWLALLGLPGAVLYRCANTLDAMWGYRDHRLHSGAWAARSDDVLSWLPARLTAVLIAPRIVLRRWPALRREADRTPSPNGGWPMGALALALDVRLEKPGSYTLNPEAAPPQPADTARAIARCQRAAQAAAALALAAQIVLVVSGLPGTVSTVFQTPPGVEQAAPR</sequence>
<accession>A0ACC6P2R6</accession>
<organism evidence="1 2">
    <name type="scientific">Amphibiibacter pelophylacis</name>
    <dbReference type="NCBI Taxonomy" id="1799477"/>
    <lineage>
        <taxon>Bacteria</taxon>
        <taxon>Pseudomonadati</taxon>
        <taxon>Pseudomonadota</taxon>
        <taxon>Betaproteobacteria</taxon>
        <taxon>Burkholderiales</taxon>
        <taxon>Sphaerotilaceae</taxon>
        <taxon>Amphibiibacter</taxon>
    </lineage>
</organism>
<proteinExistence type="predicted"/>
<gene>
    <name evidence="1" type="primary">cbiB</name>
    <name evidence="1" type="ORF">RV045_08305</name>
</gene>